<dbReference type="FunCoup" id="B3MJS0">
    <property type="interactions" value="3"/>
</dbReference>
<gene>
    <name evidence="3" type="primary">Dana\GF15340</name>
    <name evidence="3" type="synonym">dana_GLEANR_16107</name>
    <name evidence="3" type="ORF">GF15340</name>
</gene>
<sequence length="363" mass="37471">MRSCYLALGLLFIVAASVEARGGRGRGGGSFGGLFGGWRKYKKPSSSGGGRRVISGSPVHTAMTVPKPPLPPPPPKPMMTPPKQQIPSYPRQQMPAGYGYGSYPTQGGGTFYSNAQALPPGAVYYAQPPMGMNRGSGTGDFLTGMLAGHMMNNLLFGHRHHVSHVYHRNGEGDPSGQGTGRQIIIVNNGQSEGVAQNETSISQEVSAVASPKNPLTDEDEEGEEAAEDTGAEAEAAESEGESSPISSEESPESGTTPPPSLPSGGIICFPVKLNETDPEIPDKEVEQMVCFPAPARNPENFPPTTTAEPPIVAGDIGDGAEGTGTEGAGDGGSEDGRDAPADALIEVASYVAGRAAEVQALTA</sequence>
<dbReference type="eggNOG" id="ENOG502T8W0">
    <property type="taxonomic scope" value="Eukaryota"/>
</dbReference>
<feature type="region of interest" description="Disordered" evidence="1">
    <location>
        <begin position="194"/>
        <end position="269"/>
    </location>
</feature>
<dbReference type="PANTHER" id="PTHR38572">
    <property type="entry name" value="BCDNA.GH07269-RELATED"/>
    <property type="match status" value="1"/>
</dbReference>
<evidence type="ECO:0000313" key="3">
    <source>
        <dbReference type="EMBL" id="EDV31409.1"/>
    </source>
</evidence>
<feature type="region of interest" description="Disordered" evidence="1">
    <location>
        <begin position="42"/>
        <end position="77"/>
    </location>
</feature>
<evidence type="ECO:0000313" key="4">
    <source>
        <dbReference type="Proteomes" id="UP000007801"/>
    </source>
</evidence>
<accession>B3MJS0</accession>
<dbReference type="GeneID" id="6498152"/>
<name>B3MJS0_DROAN</name>
<dbReference type="PANTHER" id="PTHR38572:SF1">
    <property type="entry name" value="BCDNA.GH07269-RELATED"/>
    <property type="match status" value="1"/>
</dbReference>
<feature type="signal peptide" evidence="2">
    <location>
        <begin position="1"/>
        <end position="20"/>
    </location>
</feature>
<feature type="compositionally biased region" description="Gly residues" evidence="1">
    <location>
        <begin position="316"/>
        <end position="331"/>
    </location>
</feature>
<dbReference type="KEGG" id="dan:6498152"/>
<evidence type="ECO:0000256" key="2">
    <source>
        <dbReference type="SAM" id="SignalP"/>
    </source>
</evidence>
<evidence type="ECO:0000256" key="1">
    <source>
        <dbReference type="SAM" id="MobiDB-lite"/>
    </source>
</evidence>
<feature type="chain" id="PRO_5002790836" description="DUF4794 domain-containing protein" evidence="2">
    <location>
        <begin position="21"/>
        <end position="363"/>
    </location>
</feature>
<feature type="region of interest" description="Disordered" evidence="1">
    <location>
        <begin position="293"/>
        <end position="339"/>
    </location>
</feature>
<feature type="compositionally biased region" description="Polar residues" evidence="1">
    <location>
        <begin position="194"/>
        <end position="205"/>
    </location>
</feature>
<feature type="compositionally biased region" description="Low complexity" evidence="1">
    <location>
        <begin position="241"/>
        <end position="255"/>
    </location>
</feature>
<dbReference type="Pfam" id="PF16072">
    <property type="entry name" value="DUF4813"/>
    <property type="match status" value="1"/>
</dbReference>
<dbReference type="OrthoDB" id="8016813at2759"/>
<dbReference type="AlphaFoldDB" id="B3MJS0"/>
<keyword evidence="2" id="KW-0732">Signal</keyword>
<dbReference type="EMBL" id="CH902620">
    <property type="protein sequence ID" value="EDV31409.1"/>
    <property type="molecule type" value="Genomic_DNA"/>
</dbReference>
<dbReference type="Proteomes" id="UP000007801">
    <property type="component" value="Unassembled WGS sequence"/>
</dbReference>
<dbReference type="InParanoid" id="B3MJS0"/>
<reference evidence="3 4" key="1">
    <citation type="journal article" date="2007" name="Nature">
        <title>Evolution of genes and genomes on the Drosophila phylogeny.</title>
        <authorList>
            <consortium name="Drosophila 12 Genomes Consortium"/>
            <person name="Clark A.G."/>
            <person name="Eisen M.B."/>
            <person name="Smith D.R."/>
            <person name="Bergman C.M."/>
            <person name="Oliver B."/>
            <person name="Markow T.A."/>
            <person name="Kaufman T.C."/>
            <person name="Kellis M."/>
            <person name="Gelbart W."/>
            <person name="Iyer V.N."/>
            <person name="Pollard D.A."/>
            <person name="Sackton T.B."/>
            <person name="Larracuente A.M."/>
            <person name="Singh N.D."/>
            <person name="Abad J.P."/>
            <person name="Abt D.N."/>
            <person name="Adryan B."/>
            <person name="Aguade M."/>
            <person name="Akashi H."/>
            <person name="Anderson W.W."/>
            <person name="Aquadro C.F."/>
            <person name="Ardell D.H."/>
            <person name="Arguello R."/>
            <person name="Artieri C.G."/>
            <person name="Barbash D.A."/>
            <person name="Barker D."/>
            <person name="Barsanti P."/>
            <person name="Batterham P."/>
            <person name="Batzoglou S."/>
            <person name="Begun D."/>
            <person name="Bhutkar A."/>
            <person name="Blanco E."/>
            <person name="Bosak S.A."/>
            <person name="Bradley R.K."/>
            <person name="Brand A.D."/>
            <person name="Brent M.R."/>
            <person name="Brooks A.N."/>
            <person name="Brown R.H."/>
            <person name="Butlin R.K."/>
            <person name="Caggese C."/>
            <person name="Calvi B.R."/>
            <person name="Bernardo de Carvalho A."/>
            <person name="Caspi A."/>
            <person name="Castrezana S."/>
            <person name="Celniker S.E."/>
            <person name="Chang J.L."/>
            <person name="Chapple C."/>
            <person name="Chatterji S."/>
            <person name="Chinwalla A."/>
            <person name="Civetta A."/>
            <person name="Clifton S.W."/>
            <person name="Comeron J.M."/>
            <person name="Costello J.C."/>
            <person name="Coyne J.A."/>
            <person name="Daub J."/>
            <person name="David R.G."/>
            <person name="Delcher A.L."/>
            <person name="Delehaunty K."/>
            <person name="Do C.B."/>
            <person name="Ebling H."/>
            <person name="Edwards K."/>
            <person name="Eickbush T."/>
            <person name="Evans J.D."/>
            <person name="Filipski A."/>
            <person name="Findeiss S."/>
            <person name="Freyhult E."/>
            <person name="Fulton L."/>
            <person name="Fulton R."/>
            <person name="Garcia A.C."/>
            <person name="Gardiner A."/>
            <person name="Garfield D.A."/>
            <person name="Garvin B.E."/>
            <person name="Gibson G."/>
            <person name="Gilbert D."/>
            <person name="Gnerre S."/>
            <person name="Godfrey J."/>
            <person name="Good R."/>
            <person name="Gotea V."/>
            <person name="Gravely B."/>
            <person name="Greenberg A.J."/>
            <person name="Griffiths-Jones S."/>
            <person name="Gross S."/>
            <person name="Guigo R."/>
            <person name="Gustafson E.A."/>
            <person name="Haerty W."/>
            <person name="Hahn M.W."/>
            <person name="Halligan D.L."/>
            <person name="Halpern A.L."/>
            <person name="Halter G.M."/>
            <person name="Han M.V."/>
            <person name="Heger A."/>
            <person name="Hillier L."/>
            <person name="Hinrichs A.S."/>
            <person name="Holmes I."/>
            <person name="Hoskins R.A."/>
            <person name="Hubisz M.J."/>
            <person name="Hultmark D."/>
            <person name="Huntley M.A."/>
            <person name="Jaffe D.B."/>
            <person name="Jagadeeshan S."/>
            <person name="Jeck W.R."/>
            <person name="Johnson J."/>
            <person name="Jones C.D."/>
            <person name="Jordan W.C."/>
            <person name="Karpen G.H."/>
            <person name="Kataoka E."/>
            <person name="Keightley P.D."/>
            <person name="Kheradpour P."/>
            <person name="Kirkness E.F."/>
            <person name="Koerich L.B."/>
            <person name="Kristiansen K."/>
            <person name="Kudrna D."/>
            <person name="Kulathinal R.J."/>
            <person name="Kumar S."/>
            <person name="Kwok R."/>
            <person name="Lander E."/>
            <person name="Langley C.H."/>
            <person name="Lapoint R."/>
            <person name="Lazzaro B.P."/>
            <person name="Lee S.J."/>
            <person name="Levesque L."/>
            <person name="Li R."/>
            <person name="Lin C.F."/>
            <person name="Lin M.F."/>
            <person name="Lindblad-Toh K."/>
            <person name="Llopart A."/>
            <person name="Long M."/>
            <person name="Low L."/>
            <person name="Lozovsky E."/>
            <person name="Lu J."/>
            <person name="Luo M."/>
            <person name="Machado C.A."/>
            <person name="Makalowski W."/>
            <person name="Marzo M."/>
            <person name="Matsuda M."/>
            <person name="Matzkin L."/>
            <person name="McAllister B."/>
            <person name="McBride C.S."/>
            <person name="McKernan B."/>
            <person name="McKernan K."/>
            <person name="Mendez-Lago M."/>
            <person name="Minx P."/>
            <person name="Mollenhauer M.U."/>
            <person name="Montooth K."/>
            <person name="Mount S.M."/>
            <person name="Mu X."/>
            <person name="Myers E."/>
            <person name="Negre B."/>
            <person name="Newfeld S."/>
            <person name="Nielsen R."/>
            <person name="Noor M.A."/>
            <person name="O'Grady P."/>
            <person name="Pachter L."/>
            <person name="Papaceit M."/>
            <person name="Parisi M.J."/>
            <person name="Parisi M."/>
            <person name="Parts L."/>
            <person name="Pedersen J.S."/>
            <person name="Pesole G."/>
            <person name="Phillippy A.M."/>
            <person name="Ponting C.P."/>
            <person name="Pop M."/>
            <person name="Porcelli D."/>
            <person name="Powell J.R."/>
            <person name="Prohaska S."/>
            <person name="Pruitt K."/>
            <person name="Puig M."/>
            <person name="Quesneville H."/>
            <person name="Ram K.R."/>
            <person name="Rand D."/>
            <person name="Rasmussen M.D."/>
            <person name="Reed L.K."/>
            <person name="Reenan R."/>
            <person name="Reily A."/>
            <person name="Remington K.A."/>
            <person name="Rieger T.T."/>
            <person name="Ritchie M.G."/>
            <person name="Robin C."/>
            <person name="Rogers Y.H."/>
            <person name="Rohde C."/>
            <person name="Rozas J."/>
            <person name="Rubenfield M.J."/>
            <person name="Ruiz A."/>
            <person name="Russo S."/>
            <person name="Salzberg S.L."/>
            <person name="Sanchez-Gracia A."/>
            <person name="Saranga D.J."/>
            <person name="Sato H."/>
            <person name="Schaeffer S.W."/>
            <person name="Schatz M.C."/>
            <person name="Schlenke T."/>
            <person name="Schwartz R."/>
            <person name="Segarra C."/>
            <person name="Singh R.S."/>
            <person name="Sirot L."/>
            <person name="Sirota M."/>
            <person name="Sisneros N.B."/>
            <person name="Smith C.D."/>
            <person name="Smith T.F."/>
            <person name="Spieth J."/>
            <person name="Stage D.E."/>
            <person name="Stark A."/>
            <person name="Stephan W."/>
            <person name="Strausberg R.L."/>
            <person name="Strempel S."/>
            <person name="Sturgill D."/>
            <person name="Sutton G."/>
            <person name="Sutton G.G."/>
            <person name="Tao W."/>
            <person name="Teichmann S."/>
            <person name="Tobari Y.N."/>
            <person name="Tomimura Y."/>
            <person name="Tsolas J.M."/>
            <person name="Valente V.L."/>
            <person name="Venter E."/>
            <person name="Venter J.C."/>
            <person name="Vicario S."/>
            <person name="Vieira F.G."/>
            <person name="Vilella A.J."/>
            <person name="Villasante A."/>
            <person name="Walenz B."/>
            <person name="Wang J."/>
            <person name="Wasserman M."/>
            <person name="Watts T."/>
            <person name="Wilson D."/>
            <person name="Wilson R.K."/>
            <person name="Wing R.A."/>
            <person name="Wolfner M.F."/>
            <person name="Wong A."/>
            <person name="Wong G.K."/>
            <person name="Wu C.I."/>
            <person name="Wu G."/>
            <person name="Yamamoto D."/>
            <person name="Yang H.P."/>
            <person name="Yang S.P."/>
            <person name="Yorke J.A."/>
            <person name="Yoshida K."/>
            <person name="Zdobnov E."/>
            <person name="Zhang P."/>
            <person name="Zhang Y."/>
            <person name="Zimin A.V."/>
            <person name="Baldwin J."/>
            <person name="Abdouelleil A."/>
            <person name="Abdulkadir J."/>
            <person name="Abebe A."/>
            <person name="Abera B."/>
            <person name="Abreu J."/>
            <person name="Acer S.C."/>
            <person name="Aftuck L."/>
            <person name="Alexander A."/>
            <person name="An P."/>
            <person name="Anderson E."/>
            <person name="Anderson S."/>
            <person name="Arachi H."/>
            <person name="Azer M."/>
            <person name="Bachantsang P."/>
            <person name="Barry A."/>
            <person name="Bayul T."/>
            <person name="Berlin A."/>
            <person name="Bessette D."/>
            <person name="Bloom T."/>
            <person name="Blye J."/>
            <person name="Boguslavskiy L."/>
            <person name="Bonnet C."/>
            <person name="Boukhgalter B."/>
            <person name="Bourzgui I."/>
            <person name="Brown A."/>
            <person name="Cahill P."/>
            <person name="Channer S."/>
            <person name="Cheshatsang Y."/>
            <person name="Chuda L."/>
            <person name="Citroen M."/>
            <person name="Collymore A."/>
            <person name="Cooke P."/>
            <person name="Costello M."/>
            <person name="D'Aco K."/>
            <person name="Daza R."/>
            <person name="De Haan G."/>
            <person name="DeGray S."/>
            <person name="DeMaso C."/>
            <person name="Dhargay N."/>
            <person name="Dooley K."/>
            <person name="Dooley E."/>
            <person name="Doricent M."/>
            <person name="Dorje P."/>
            <person name="Dorjee K."/>
            <person name="Dupes A."/>
            <person name="Elong R."/>
            <person name="Falk J."/>
            <person name="Farina A."/>
            <person name="Faro S."/>
            <person name="Ferguson D."/>
            <person name="Fisher S."/>
            <person name="Foley C.D."/>
            <person name="Franke A."/>
            <person name="Friedrich D."/>
            <person name="Gadbois L."/>
            <person name="Gearin G."/>
            <person name="Gearin C.R."/>
            <person name="Giannoukos G."/>
            <person name="Goode T."/>
            <person name="Graham J."/>
            <person name="Grandbois E."/>
            <person name="Grewal S."/>
            <person name="Gyaltsen K."/>
            <person name="Hafez N."/>
            <person name="Hagos B."/>
            <person name="Hall J."/>
            <person name="Henson C."/>
            <person name="Hollinger A."/>
            <person name="Honan T."/>
            <person name="Huard M.D."/>
            <person name="Hughes L."/>
            <person name="Hurhula B."/>
            <person name="Husby M.E."/>
            <person name="Kamat A."/>
            <person name="Kanga B."/>
            <person name="Kashin S."/>
            <person name="Khazanovich D."/>
            <person name="Kisner P."/>
            <person name="Lance K."/>
            <person name="Lara M."/>
            <person name="Lee W."/>
            <person name="Lennon N."/>
            <person name="Letendre F."/>
            <person name="LeVine R."/>
            <person name="Lipovsky A."/>
            <person name="Liu X."/>
            <person name="Liu J."/>
            <person name="Liu S."/>
            <person name="Lokyitsang T."/>
            <person name="Lokyitsang Y."/>
            <person name="Lubonja R."/>
            <person name="Lui A."/>
            <person name="MacDonald P."/>
            <person name="Magnisalis V."/>
            <person name="Maru K."/>
            <person name="Matthews C."/>
            <person name="McCusker W."/>
            <person name="McDonough S."/>
            <person name="Mehta T."/>
            <person name="Meldrim J."/>
            <person name="Meneus L."/>
            <person name="Mihai O."/>
            <person name="Mihalev A."/>
            <person name="Mihova T."/>
            <person name="Mittelman R."/>
            <person name="Mlenga V."/>
            <person name="Montmayeur A."/>
            <person name="Mulrain L."/>
            <person name="Navidi A."/>
            <person name="Naylor J."/>
            <person name="Negash T."/>
            <person name="Nguyen T."/>
            <person name="Nguyen N."/>
            <person name="Nicol R."/>
            <person name="Norbu C."/>
            <person name="Norbu N."/>
            <person name="Novod N."/>
            <person name="O'Neill B."/>
            <person name="Osman S."/>
            <person name="Markiewicz E."/>
            <person name="Oyono O.L."/>
            <person name="Patti C."/>
            <person name="Phunkhang P."/>
            <person name="Pierre F."/>
            <person name="Priest M."/>
            <person name="Raghuraman S."/>
            <person name="Rege F."/>
            <person name="Reyes R."/>
            <person name="Rise C."/>
            <person name="Rogov P."/>
            <person name="Ross K."/>
            <person name="Ryan E."/>
            <person name="Settipalli S."/>
            <person name="Shea T."/>
            <person name="Sherpa N."/>
            <person name="Shi L."/>
            <person name="Shih D."/>
            <person name="Sparrow T."/>
            <person name="Spaulding J."/>
            <person name="Stalker J."/>
            <person name="Stange-Thomann N."/>
            <person name="Stavropoulos S."/>
            <person name="Stone C."/>
            <person name="Strader C."/>
            <person name="Tesfaye S."/>
            <person name="Thomson T."/>
            <person name="Thoulutsang Y."/>
            <person name="Thoulutsang D."/>
            <person name="Topham K."/>
            <person name="Topping I."/>
            <person name="Tsamla T."/>
            <person name="Vassiliev H."/>
            <person name="Vo A."/>
            <person name="Wangchuk T."/>
            <person name="Wangdi T."/>
            <person name="Weiand M."/>
            <person name="Wilkinson J."/>
            <person name="Wilson A."/>
            <person name="Yadav S."/>
            <person name="Young G."/>
            <person name="Yu Q."/>
            <person name="Zembek L."/>
            <person name="Zhong D."/>
            <person name="Zimmer A."/>
            <person name="Zwirko Z."/>
            <person name="Jaffe D.B."/>
            <person name="Alvarez P."/>
            <person name="Brockman W."/>
            <person name="Butler J."/>
            <person name="Chin C."/>
            <person name="Gnerre S."/>
            <person name="Grabherr M."/>
            <person name="Kleber M."/>
            <person name="Mauceli E."/>
            <person name="MacCallum I."/>
        </authorList>
    </citation>
    <scope>NUCLEOTIDE SEQUENCE [LARGE SCALE GENOMIC DNA]</scope>
    <source>
        <strain evidence="4">Tucson 14024-0371.13</strain>
    </source>
</reference>
<dbReference type="OMA" id="HHVYHRN"/>
<feature type="compositionally biased region" description="Low complexity" evidence="1">
    <location>
        <begin position="52"/>
        <end position="65"/>
    </location>
</feature>
<dbReference type="PhylomeDB" id="B3MJS0"/>
<dbReference type="InterPro" id="IPR032086">
    <property type="entry name" value="DUF4813"/>
</dbReference>
<feature type="compositionally biased region" description="Acidic residues" evidence="1">
    <location>
        <begin position="216"/>
        <end position="240"/>
    </location>
</feature>
<organism evidence="3 4">
    <name type="scientific">Drosophila ananassae</name>
    <name type="common">Fruit fly</name>
    <dbReference type="NCBI Taxonomy" id="7217"/>
    <lineage>
        <taxon>Eukaryota</taxon>
        <taxon>Metazoa</taxon>
        <taxon>Ecdysozoa</taxon>
        <taxon>Arthropoda</taxon>
        <taxon>Hexapoda</taxon>
        <taxon>Insecta</taxon>
        <taxon>Pterygota</taxon>
        <taxon>Neoptera</taxon>
        <taxon>Endopterygota</taxon>
        <taxon>Diptera</taxon>
        <taxon>Brachycera</taxon>
        <taxon>Muscomorpha</taxon>
        <taxon>Ephydroidea</taxon>
        <taxon>Drosophilidae</taxon>
        <taxon>Drosophila</taxon>
        <taxon>Sophophora</taxon>
    </lineage>
</organism>
<protein>
    <recommendedName>
        <fullName evidence="5">DUF4794 domain-containing protein</fullName>
    </recommendedName>
</protein>
<dbReference type="HOGENOM" id="CLU_069229_0_0_1"/>
<proteinExistence type="predicted"/>
<keyword evidence="4" id="KW-1185">Reference proteome</keyword>
<evidence type="ECO:0008006" key="5">
    <source>
        <dbReference type="Google" id="ProtNLM"/>
    </source>
</evidence>
<feature type="compositionally biased region" description="Pro residues" evidence="1">
    <location>
        <begin position="66"/>
        <end position="77"/>
    </location>
</feature>